<feature type="region of interest" description="Disordered" evidence="1">
    <location>
        <begin position="1"/>
        <end position="144"/>
    </location>
</feature>
<organism>
    <name type="scientific">Ixodes scapularis</name>
    <name type="common">Black-legged tick</name>
    <name type="synonym">Deer tick</name>
    <dbReference type="NCBI Taxonomy" id="6945"/>
    <lineage>
        <taxon>Eukaryota</taxon>
        <taxon>Metazoa</taxon>
        <taxon>Ecdysozoa</taxon>
        <taxon>Arthropoda</taxon>
        <taxon>Chelicerata</taxon>
        <taxon>Arachnida</taxon>
        <taxon>Acari</taxon>
        <taxon>Parasitiformes</taxon>
        <taxon>Ixodida</taxon>
        <taxon>Ixodoidea</taxon>
        <taxon>Ixodidae</taxon>
        <taxon>Ixodinae</taxon>
        <taxon>Ixodes</taxon>
    </lineage>
</organism>
<reference evidence="3" key="2">
    <citation type="submission" date="2020-05" db="UniProtKB">
        <authorList>
            <consortium name="EnsemblMetazoa"/>
        </authorList>
    </citation>
    <scope>IDENTIFICATION</scope>
    <source>
        <strain evidence="3">wikel</strain>
    </source>
</reference>
<dbReference type="AlphaFoldDB" id="B7PVY1"/>
<accession>B7PVY1</accession>
<dbReference type="EMBL" id="DS803087">
    <property type="protein sequence ID" value="EEC10753.1"/>
    <property type="molecule type" value="Genomic_DNA"/>
</dbReference>
<dbReference type="InParanoid" id="B7PVY1"/>
<feature type="compositionally biased region" description="Basic residues" evidence="1">
    <location>
        <begin position="130"/>
        <end position="144"/>
    </location>
</feature>
<evidence type="ECO:0000313" key="3">
    <source>
        <dbReference type="EnsemblMetazoa" id="ISCW008468-PA"/>
    </source>
</evidence>
<evidence type="ECO:0000313" key="2">
    <source>
        <dbReference type="EMBL" id="EEC10753.1"/>
    </source>
</evidence>
<proteinExistence type="predicted"/>
<dbReference type="Proteomes" id="UP000001555">
    <property type="component" value="Unassembled WGS sequence"/>
</dbReference>
<name>B7PVY1_IXOSC</name>
<protein>
    <submittedName>
        <fullName evidence="2 3">Uncharacterized protein</fullName>
    </submittedName>
</protein>
<feature type="non-terminal residue" evidence="2">
    <location>
        <position position="1"/>
    </location>
</feature>
<dbReference type="PaxDb" id="6945-B7PVY1"/>
<dbReference type="EMBL" id="ABJB010734614">
    <property type="status" value="NOT_ANNOTATED_CDS"/>
    <property type="molecule type" value="Genomic_DNA"/>
</dbReference>
<dbReference type="VEuPathDB" id="VectorBase:ISCI008468"/>
<reference evidence="2 4" key="1">
    <citation type="submission" date="2008-03" db="EMBL/GenBank/DDBJ databases">
        <title>Annotation of Ixodes scapularis.</title>
        <authorList>
            <consortium name="Ixodes scapularis Genome Project Consortium"/>
            <person name="Caler E."/>
            <person name="Hannick L.I."/>
            <person name="Bidwell S."/>
            <person name="Joardar V."/>
            <person name="Thiagarajan M."/>
            <person name="Amedeo P."/>
            <person name="Galinsky K.J."/>
            <person name="Schobel S."/>
            <person name="Inman J."/>
            <person name="Hostetler J."/>
            <person name="Miller J."/>
            <person name="Hammond M."/>
            <person name="Megy K."/>
            <person name="Lawson D."/>
            <person name="Kodira C."/>
            <person name="Sutton G."/>
            <person name="Meyer J."/>
            <person name="Hill C.A."/>
            <person name="Birren B."/>
            <person name="Nene V."/>
            <person name="Collins F."/>
            <person name="Alarcon-Chaidez F."/>
            <person name="Wikel S."/>
            <person name="Strausberg R."/>
        </authorList>
    </citation>
    <scope>NUCLEOTIDE SEQUENCE [LARGE SCALE GENOMIC DNA]</scope>
    <source>
        <strain evidence="4">Wikel</strain>
        <strain evidence="2">Wikel colony</strain>
    </source>
</reference>
<sequence length="144" mass="17316">VRHRKAPCVRPANVFPGRHPTRNAKTRDTPEARRRVRRCYTQGAQVFRRRSTHTRTTQSRGREREKKKEGMRKKTRKRKEPPASKQNTERAKKTKCANERNSRRTDVARKTMRATERMRTLSHSVSDYRTRRRRQRRRGARPVE</sequence>
<evidence type="ECO:0000256" key="1">
    <source>
        <dbReference type="SAM" id="MobiDB-lite"/>
    </source>
</evidence>
<evidence type="ECO:0000313" key="4">
    <source>
        <dbReference type="Proteomes" id="UP000001555"/>
    </source>
</evidence>
<feature type="compositionally biased region" description="Basic residues" evidence="1">
    <location>
        <begin position="69"/>
        <end position="79"/>
    </location>
</feature>
<dbReference type="EnsemblMetazoa" id="ISCW008468-RA">
    <property type="protein sequence ID" value="ISCW008468-PA"/>
    <property type="gene ID" value="ISCW008468"/>
</dbReference>
<dbReference type="VEuPathDB" id="VectorBase:ISCW008468"/>
<feature type="compositionally biased region" description="Basic and acidic residues" evidence="1">
    <location>
        <begin position="87"/>
        <end position="119"/>
    </location>
</feature>
<feature type="non-terminal residue" evidence="2">
    <location>
        <position position="144"/>
    </location>
</feature>
<dbReference type="EMBL" id="ABJB010700337">
    <property type="status" value="NOT_ANNOTATED_CDS"/>
    <property type="molecule type" value="Genomic_DNA"/>
</dbReference>
<keyword evidence="4" id="KW-1185">Reference proteome</keyword>
<gene>
    <name evidence="2" type="ORF">IscW_ISCW008468</name>
</gene>
<dbReference type="HOGENOM" id="CLU_1801276_0_0_1"/>